<evidence type="ECO:0000313" key="3">
    <source>
        <dbReference type="Proteomes" id="UP000078397"/>
    </source>
</evidence>
<dbReference type="RefSeq" id="XP_018139359.1">
    <property type="nucleotide sequence ID" value="XM_018287998.1"/>
</dbReference>
<keyword evidence="1" id="KW-0472">Membrane</keyword>
<sequence>MPEQPQSKLSFLRKIYTPLHFNHWYTFTLFFITAGALMGFTLSRLMFLSVDNVFCNPSQRGGAAPGECYYYSGQGGQRYRTGIIIHLATILPAGFLVCFQFVPVIRHKALLFHRVSGYTILILSLVSTAGVFMIVDKSFGGDWATQTVTGVAGGMFVGALAIAYVNVKMLRLDQHRAWMLRAWSYAASIISLRLIMMIPQTIESAHGYAARPCDQIDFVFGHQQNITLLVYPECKAYYTGENPDQHALVEAKMGINPVEIGAFLGLSFGMGFCVALPLHALVVEVYLHFTKAEAERLREVSRQRRIDAKAKQGRA</sequence>
<keyword evidence="3" id="KW-1185">Reference proteome</keyword>
<dbReference type="GeneID" id="28851992"/>
<reference evidence="2 3" key="1">
    <citation type="journal article" date="2016" name="PLoS Pathog.">
        <title>Biosynthesis of antibiotic leucinostatins in bio-control fungus Purpureocillium lilacinum and their inhibition on phytophthora revealed by genome mining.</title>
        <authorList>
            <person name="Wang G."/>
            <person name="Liu Z."/>
            <person name="Lin R."/>
            <person name="Li E."/>
            <person name="Mao Z."/>
            <person name="Ling J."/>
            <person name="Yang Y."/>
            <person name="Yin W.B."/>
            <person name="Xie B."/>
        </authorList>
    </citation>
    <scope>NUCLEOTIDE SEQUENCE [LARGE SCALE GENOMIC DNA]</scope>
    <source>
        <strain evidence="2">170</strain>
    </source>
</reference>
<evidence type="ECO:0000256" key="1">
    <source>
        <dbReference type="SAM" id="Phobius"/>
    </source>
</evidence>
<accession>A0A179F843</accession>
<proteinExistence type="predicted"/>
<dbReference type="AlphaFoldDB" id="A0A179F843"/>
<feature type="transmembrane region" description="Helical" evidence="1">
    <location>
        <begin position="147"/>
        <end position="167"/>
    </location>
</feature>
<organism evidence="2 3">
    <name type="scientific">Pochonia chlamydosporia 170</name>
    <dbReference type="NCBI Taxonomy" id="1380566"/>
    <lineage>
        <taxon>Eukaryota</taxon>
        <taxon>Fungi</taxon>
        <taxon>Dikarya</taxon>
        <taxon>Ascomycota</taxon>
        <taxon>Pezizomycotina</taxon>
        <taxon>Sordariomycetes</taxon>
        <taxon>Hypocreomycetidae</taxon>
        <taxon>Hypocreales</taxon>
        <taxon>Clavicipitaceae</taxon>
        <taxon>Pochonia</taxon>
    </lineage>
</organism>
<feature type="transmembrane region" description="Helical" evidence="1">
    <location>
        <begin position="179"/>
        <end position="198"/>
    </location>
</feature>
<dbReference type="STRING" id="1380566.A0A179F843"/>
<name>A0A179F843_METCM</name>
<dbReference type="EMBL" id="LSBJ02000007">
    <property type="protein sequence ID" value="OAQ61655.1"/>
    <property type="molecule type" value="Genomic_DNA"/>
</dbReference>
<dbReference type="KEGG" id="pchm:VFPPC_09466"/>
<keyword evidence="1" id="KW-1133">Transmembrane helix</keyword>
<protein>
    <submittedName>
        <fullName evidence="2">Microtubule associated protein</fullName>
    </submittedName>
</protein>
<dbReference type="OrthoDB" id="193478at2759"/>
<keyword evidence="1" id="KW-0812">Transmembrane</keyword>
<dbReference type="Pfam" id="PF10067">
    <property type="entry name" value="DUF2306"/>
    <property type="match status" value="1"/>
</dbReference>
<dbReference type="InterPro" id="IPR018750">
    <property type="entry name" value="DUF2306_membrane"/>
</dbReference>
<dbReference type="Proteomes" id="UP000078397">
    <property type="component" value="Unassembled WGS sequence"/>
</dbReference>
<feature type="transmembrane region" description="Helical" evidence="1">
    <location>
        <begin position="83"/>
        <end position="105"/>
    </location>
</feature>
<feature type="transmembrane region" description="Helical" evidence="1">
    <location>
        <begin position="260"/>
        <end position="287"/>
    </location>
</feature>
<feature type="transmembrane region" description="Helical" evidence="1">
    <location>
        <begin position="21"/>
        <end position="42"/>
    </location>
</feature>
<feature type="transmembrane region" description="Helical" evidence="1">
    <location>
        <begin position="117"/>
        <end position="135"/>
    </location>
</feature>
<evidence type="ECO:0000313" key="2">
    <source>
        <dbReference type="EMBL" id="OAQ61655.1"/>
    </source>
</evidence>
<gene>
    <name evidence="2" type="ORF">VFPPC_09466</name>
</gene>
<comment type="caution">
    <text evidence="2">The sequence shown here is derived from an EMBL/GenBank/DDBJ whole genome shotgun (WGS) entry which is preliminary data.</text>
</comment>